<dbReference type="InterPro" id="IPR013830">
    <property type="entry name" value="SGNH_hydro"/>
</dbReference>
<dbReference type="GO" id="GO:0004622">
    <property type="term" value="F:phosphatidylcholine lysophospholipase activity"/>
    <property type="evidence" value="ECO:0007669"/>
    <property type="project" value="TreeGrafter"/>
</dbReference>
<dbReference type="PANTHER" id="PTHR30383">
    <property type="entry name" value="THIOESTERASE 1/PROTEASE 1/LYSOPHOSPHOLIPASE L1"/>
    <property type="match status" value="1"/>
</dbReference>
<keyword evidence="2" id="KW-1185">Reference proteome</keyword>
<dbReference type="RefSeq" id="WP_054819597.1">
    <property type="nucleotide sequence ID" value="NZ_BJCS01000007.1"/>
</dbReference>
<gene>
    <name evidence="1" type="ORF">IJ22_30670</name>
</gene>
<dbReference type="PANTHER" id="PTHR30383:SF27">
    <property type="entry name" value="SPORE GERMINATION LIPASE LIPC"/>
    <property type="match status" value="1"/>
</dbReference>
<dbReference type="InterPro" id="IPR036514">
    <property type="entry name" value="SGNH_hydro_sf"/>
</dbReference>
<dbReference type="PATRIC" id="fig|162209.4.peg.3278"/>
<accession>A0A0U2M6B2</accession>
<organism evidence="1 2">
    <name type="scientific">Paenibacillus naphthalenovorans</name>
    <dbReference type="NCBI Taxonomy" id="162209"/>
    <lineage>
        <taxon>Bacteria</taxon>
        <taxon>Bacillati</taxon>
        <taxon>Bacillota</taxon>
        <taxon>Bacilli</taxon>
        <taxon>Bacillales</taxon>
        <taxon>Paenibacillaceae</taxon>
        <taxon>Paenibacillus</taxon>
    </lineage>
</organism>
<dbReference type="KEGG" id="pnp:IJ22_30670"/>
<reference evidence="2" key="1">
    <citation type="submission" date="2015-12" db="EMBL/GenBank/DDBJ databases">
        <title>Complete genome sequences of two moderately thermophilic Paenibacillus species.</title>
        <authorList>
            <person name="Butler R.III."/>
            <person name="Wang J."/>
            <person name="Stark B.C."/>
            <person name="Pombert J.-F."/>
        </authorList>
    </citation>
    <scope>NUCLEOTIDE SEQUENCE [LARGE SCALE GENOMIC DNA]</scope>
    <source>
        <strain evidence="2">32O-Y</strain>
    </source>
</reference>
<dbReference type="OrthoDB" id="26855at2"/>
<dbReference type="Proteomes" id="UP000061660">
    <property type="component" value="Chromosome"/>
</dbReference>
<dbReference type="EMBL" id="CP013652">
    <property type="protein sequence ID" value="ALS23440.1"/>
    <property type="molecule type" value="Genomic_DNA"/>
</dbReference>
<dbReference type="InterPro" id="IPR051532">
    <property type="entry name" value="Ester_Hydrolysis_Enzymes"/>
</dbReference>
<dbReference type="AlphaFoldDB" id="A0A0U2M6B2"/>
<reference evidence="1 2" key="2">
    <citation type="journal article" date="2016" name="Genome Announc.">
        <title>Complete Genome Sequences of Two Interactive Moderate Thermophiles, Paenibacillus napthalenovorans 32O-Y and Paenibacillus sp. 32O-W.</title>
        <authorList>
            <person name="Butler R.R.III."/>
            <person name="Wang J."/>
            <person name="Stark B.C."/>
            <person name="Pombert J.F."/>
        </authorList>
    </citation>
    <scope>NUCLEOTIDE SEQUENCE [LARGE SCALE GENOMIC DNA]</scope>
    <source>
        <strain evidence="1 2">32O-Y</strain>
    </source>
</reference>
<name>A0A0U2M6B2_9BACL</name>
<dbReference type="Pfam" id="PF13472">
    <property type="entry name" value="Lipase_GDSL_2"/>
    <property type="match status" value="1"/>
</dbReference>
<dbReference type="SUPFAM" id="SSF52266">
    <property type="entry name" value="SGNH hydrolase"/>
    <property type="match status" value="1"/>
</dbReference>
<evidence type="ECO:0000313" key="1">
    <source>
        <dbReference type="EMBL" id="ALS23440.1"/>
    </source>
</evidence>
<protein>
    <submittedName>
        <fullName evidence="1">Spore germination lipase LipC</fullName>
    </submittedName>
</protein>
<sequence length="212" mass="23164">MKIVLTYAALGDSITVGTGACPGGGLVPQYRSMTEKRLGQCVYSINLGISGATTGDLLRVVHGSPEIRHILARADIITITAGGNDLIRAAQRYAMQTNPEVLQQALVQCRENYGKIVDSIRKLKANRSRPYIIRAVDLYNPLPQVPAAAGWVQRLGQHIESLECANFQVARIYSLFAGREKELLSSDKIHPNAAGYRVMAQQMSQLGYRPLG</sequence>
<dbReference type="Gene3D" id="3.40.50.1110">
    <property type="entry name" value="SGNH hydrolase"/>
    <property type="match status" value="1"/>
</dbReference>
<proteinExistence type="predicted"/>
<dbReference type="STRING" id="162209.IJ22_30670"/>
<evidence type="ECO:0000313" key="2">
    <source>
        <dbReference type="Proteomes" id="UP000061660"/>
    </source>
</evidence>